<evidence type="ECO:0000259" key="7">
    <source>
        <dbReference type="Pfam" id="PF02687"/>
    </source>
</evidence>
<feature type="transmembrane region" description="Helical" evidence="6">
    <location>
        <begin position="681"/>
        <end position="703"/>
    </location>
</feature>
<sequence length="804" mass="91054">MLRNYLKTAFRNLWRNKLFSFINISGLTIGITCCLSIYLFVQHEMSYDRFHENADNIYRVYVDGKQGDYEFEIPRVGWPVGPTMKTEFPKIEMVVRVDPKGPLKMECNGQVFRDDLAEVDPDFFELFTFSLIKGDPRTVLEEPGSVVITEKVAKKYFGDDDPMDKLIILENEEQLKVTGICEEIPSNAHFHYDVFTSLAGKDLGEWWMSARVPTYLLLHPDAEPGVLEDKFQILQEKYIAKEVKAYFDQSLGEYHKRGNRYNFHLQGLTSIHLYSNMMSEMEANGDIQYIYIFSSVALLILLIACINFMNISTARSSTRSKEVGVRKVTGASKKHLIAQFMIESMIVALIGLLLAILLVDITIPLLNDISGQTLNRDFLYQRNTISLLVLVWILVGGVSGVYPAFFLSAFNPVTVLKGKLRLGVRSGTLRSILVILQFGISILLMIGTLIIQRQLNFIQNINLGFDKEQVLVIDETSRLGINKVPLFKEDLLTNANISKVSISGSLPFESYGNSVFKAEGAAESDSKLMNLMNADKDFMNTLGFEVISGRGFSKEHATDSMSVLLNESAASAFGWTSETALGKQVGWRDQFTVIGVTKDFHYESLKEHIAPLLIFSYPKLSREHFYSKVCVRIENTTDLKEVMNVVERTWENYANGEPLNYYFMDDYFNDVYKSEQTLGKLFRFFTALAIFVACLGLFGLVSFTTEQRIKEIGIRKVLGASITKLIMLVSKDFARLVLLAMIIASPIAYYIMNRWLQDFAYQTSISWWIFLTAGFTALTLAMVTVGFLAFKAAIANPVNSLRSE</sequence>
<keyword evidence="2" id="KW-1003">Cell membrane</keyword>
<keyword evidence="3 6" id="KW-0812">Transmembrane</keyword>
<gene>
    <name evidence="9" type="ORF">QQ008_16580</name>
</gene>
<dbReference type="Pfam" id="PF12704">
    <property type="entry name" value="MacB_PCD"/>
    <property type="match status" value="2"/>
</dbReference>
<evidence type="ECO:0000313" key="9">
    <source>
        <dbReference type="EMBL" id="MDN5203008.1"/>
    </source>
</evidence>
<evidence type="ECO:0000256" key="6">
    <source>
        <dbReference type="SAM" id="Phobius"/>
    </source>
</evidence>
<protein>
    <submittedName>
        <fullName evidence="9">ABC transporter permease</fullName>
    </submittedName>
</protein>
<accession>A0ABT8KRF6</accession>
<feature type="domain" description="MacB-like periplasmic core" evidence="8">
    <location>
        <begin position="20"/>
        <end position="199"/>
    </location>
</feature>
<feature type="transmembrane region" description="Helical" evidence="6">
    <location>
        <begin position="385"/>
        <end position="410"/>
    </location>
</feature>
<evidence type="ECO:0000259" key="8">
    <source>
        <dbReference type="Pfam" id="PF12704"/>
    </source>
</evidence>
<evidence type="ECO:0000256" key="3">
    <source>
        <dbReference type="ARBA" id="ARBA00022692"/>
    </source>
</evidence>
<feature type="transmembrane region" description="Helical" evidence="6">
    <location>
        <begin position="431"/>
        <end position="451"/>
    </location>
</feature>
<feature type="domain" description="MacB-like periplasmic core" evidence="8">
    <location>
        <begin position="438"/>
        <end position="647"/>
    </location>
</feature>
<evidence type="ECO:0000256" key="1">
    <source>
        <dbReference type="ARBA" id="ARBA00004651"/>
    </source>
</evidence>
<reference evidence="9" key="1">
    <citation type="submission" date="2023-06" db="EMBL/GenBank/DDBJ databases">
        <title>Genomic of Parafulvivirga corallium.</title>
        <authorList>
            <person name="Wang G."/>
        </authorList>
    </citation>
    <scope>NUCLEOTIDE SEQUENCE</scope>
    <source>
        <strain evidence="9">BMA10</strain>
    </source>
</reference>
<dbReference type="RefSeq" id="WP_346753032.1">
    <property type="nucleotide sequence ID" value="NZ_JAUJEA010000006.1"/>
</dbReference>
<feature type="transmembrane region" description="Helical" evidence="6">
    <location>
        <begin position="21"/>
        <end position="41"/>
    </location>
</feature>
<feature type="transmembrane region" description="Helical" evidence="6">
    <location>
        <begin position="336"/>
        <end position="365"/>
    </location>
</feature>
<dbReference type="InterPro" id="IPR003838">
    <property type="entry name" value="ABC3_permease_C"/>
</dbReference>
<organism evidence="9 10">
    <name type="scientific">Splendidivirga corallicola</name>
    <dbReference type="NCBI Taxonomy" id="3051826"/>
    <lineage>
        <taxon>Bacteria</taxon>
        <taxon>Pseudomonadati</taxon>
        <taxon>Bacteroidota</taxon>
        <taxon>Cytophagia</taxon>
        <taxon>Cytophagales</taxon>
        <taxon>Splendidivirgaceae</taxon>
        <taxon>Splendidivirga</taxon>
    </lineage>
</organism>
<dbReference type="InterPro" id="IPR025857">
    <property type="entry name" value="MacB_PCD"/>
</dbReference>
<dbReference type="Pfam" id="PF02687">
    <property type="entry name" value="FtsX"/>
    <property type="match status" value="2"/>
</dbReference>
<feature type="domain" description="ABC3 transporter permease C-terminal" evidence="7">
    <location>
        <begin position="295"/>
        <end position="412"/>
    </location>
</feature>
<evidence type="ECO:0000256" key="5">
    <source>
        <dbReference type="ARBA" id="ARBA00023136"/>
    </source>
</evidence>
<evidence type="ECO:0000313" key="10">
    <source>
        <dbReference type="Proteomes" id="UP001172082"/>
    </source>
</evidence>
<proteinExistence type="predicted"/>
<keyword evidence="4 6" id="KW-1133">Transmembrane helix</keyword>
<dbReference type="InterPro" id="IPR050250">
    <property type="entry name" value="Macrolide_Exporter_MacB"/>
</dbReference>
<evidence type="ECO:0000256" key="2">
    <source>
        <dbReference type="ARBA" id="ARBA00022475"/>
    </source>
</evidence>
<feature type="transmembrane region" description="Helical" evidence="6">
    <location>
        <begin position="733"/>
        <end position="752"/>
    </location>
</feature>
<name>A0ABT8KRF6_9BACT</name>
<feature type="transmembrane region" description="Helical" evidence="6">
    <location>
        <begin position="767"/>
        <end position="790"/>
    </location>
</feature>
<dbReference type="PANTHER" id="PTHR30572:SF18">
    <property type="entry name" value="ABC-TYPE MACROLIDE FAMILY EXPORT SYSTEM PERMEASE COMPONENT 2"/>
    <property type="match status" value="1"/>
</dbReference>
<feature type="domain" description="ABC3 transporter permease C-terminal" evidence="7">
    <location>
        <begin position="684"/>
        <end position="797"/>
    </location>
</feature>
<keyword evidence="10" id="KW-1185">Reference proteome</keyword>
<dbReference type="PANTHER" id="PTHR30572">
    <property type="entry name" value="MEMBRANE COMPONENT OF TRANSPORTER-RELATED"/>
    <property type="match status" value="1"/>
</dbReference>
<comment type="subcellular location">
    <subcellularLocation>
        <location evidence="1">Cell membrane</location>
        <topology evidence="1">Multi-pass membrane protein</topology>
    </subcellularLocation>
</comment>
<dbReference type="EMBL" id="JAUJEA010000006">
    <property type="protein sequence ID" value="MDN5203008.1"/>
    <property type="molecule type" value="Genomic_DNA"/>
</dbReference>
<dbReference type="Proteomes" id="UP001172082">
    <property type="component" value="Unassembled WGS sequence"/>
</dbReference>
<comment type="caution">
    <text evidence="9">The sequence shown here is derived from an EMBL/GenBank/DDBJ whole genome shotgun (WGS) entry which is preliminary data.</text>
</comment>
<evidence type="ECO:0000256" key="4">
    <source>
        <dbReference type="ARBA" id="ARBA00022989"/>
    </source>
</evidence>
<feature type="transmembrane region" description="Helical" evidence="6">
    <location>
        <begin position="289"/>
        <end position="311"/>
    </location>
</feature>
<keyword evidence="5 6" id="KW-0472">Membrane</keyword>